<protein>
    <submittedName>
        <fullName evidence="9">Putative Uncharacterized membrane protein virulence factor-like protein</fullName>
    </submittedName>
</protein>
<keyword evidence="7 8" id="KW-0472">Membrane</keyword>
<evidence type="ECO:0000256" key="3">
    <source>
        <dbReference type="ARBA" id="ARBA00022692"/>
    </source>
</evidence>
<dbReference type="Proteomes" id="UP000013167">
    <property type="component" value="Unassembled WGS sequence"/>
</dbReference>
<feature type="transmembrane region" description="Helical" evidence="8">
    <location>
        <begin position="244"/>
        <end position="268"/>
    </location>
</feature>
<feature type="transmembrane region" description="Helical" evidence="8">
    <location>
        <begin position="91"/>
        <end position="113"/>
    </location>
</feature>
<dbReference type="GO" id="GO:0034204">
    <property type="term" value="P:lipid translocation"/>
    <property type="evidence" value="ECO:0007669"/>
    <property type="project" value="TreeGrafter"/>
</dbReference>
<organism evidence="9 10">
    <name type="scientific">Phycicoccus elongatus Lp2</name>
    <dbReference type="NCBI Taxonomy" id="1193181"/>
    <lineage>
        <taxon>Bacteria</taxon>
        <taxon>Bacillati</taxon>
        <taxon>Actinomycetota</taxon>
        <taxon>Actinomycetes</taxon>
        <taxon>Micrococcales</taxon>
        <taxon>Intrasporangiaceae</taxon>
        <taxon>Phycicoccus</taxon>
    </lineage>
</organism>
<evidence type="ECO:0000256" key="6">
    <source>
        <dbReference type="ARBA" id="ARBA00022989"/>
    </source>
</evidence>
<dbReference type="eggNOG" id="COG0728">
    <property type="taxonomic scope" value="Bacteria"/>
</dbReference>
<keyword evidence="10" id="KW-1185">Reference proteome</keyword>
<proteinExistence type="predicted"/>
<dbReference type="GO" id="GO:0008360">
    <property type="term" value="P:regulation of cell shape"/>
    <property type="evidence" value="ECO:0007669"/>
    <property type="project" value="UniProtKB-KW"/>
</dbReference>
<dbReference type="HOGENOM" id="CLU_006797_2_0_11"/>
<dbReference type="InterPro" id="IPR051050">
    <property type="entry name" value="Lipid_II_flippase_MurJ/MviN"/>
</dbReference>
<feature type="transmembrane region" description="Helical" evidence="8">
    <location>
        <begin position="500"/>
        <end position="521"/>
    </location>
</feature>
<dbReference type="InterPro" id="IPR004268">
    <property type="entry name" value="MurJ"/>
</dbReference>
<feature type="transmembrane region" description="Helical" evidence="8">
    <location>
        <begin position="402"/>
        <end position="422"/>
    </location>
</feature>
<dbReference type="Pfam" id="PF03023">
    <property type="entry name" value="MurJ"/>
    <property type="match status" value="1"/>
</dbReference>
<comment type="caution">
    <text evidence="9">The sequence shown here is derived from an EMBL/GenBank/DDBJ whole genome shotgun (WGS) entry which is preliminary data.</text>
</comment>
<dbReference type="PANTHER" id="PTHR47019">
    <property type="entry name" value="LIPID II FLIPPASE MURJ"/>
    <property type="match status" value="1"/>
</dbReference>
<keyword evidence="4" id="KW-0133">Cell shape</keyword>
<evidence type="ECO:0000313" key="10">
    <source>
        <dbReference type="Proteomes" id="UP000013167"/>
    </source>
</evidence>
<evidence type="ECO:0000313" key="9">
    <source>
        <dbReference type="EMBL" id="CCH70067.1"/>
    </source>
</evidence>
<evidence type="ECO:0000256" key="1">
    <source>
        <dbReference type="ARBA" id="ARBA00004651"/>
    </source>
</evidence>
<dbReference type="GO" id="GO:0009252">
    <property type="term" value="P:peptidoglycan biosynthetic process"/>
    <property type="evidence" value="ECO:0007669"/>
    <property type="project" value="UniProtKB-KW"/>
</dbReference>
<feature type="transmembrane region" description="Helical" evidence="8">
    <location>
        <begin position="328"/>
        <end position="350"/>
    </location>
</feature>
<gene>
    <name evidence="9" type="ORF">BN10_500003</name>
</gene>
<feature type="transmembrane region" description="Helical" evidence="8">
    <location>
        <begin position="434"/>
        <end position="454"/>
    </location>
</feature>
<dbReference type="AlphaFoldDB" id="N0DZS6"/>
<dbReference type="PANTHER" id="PTHR47019:SF1">
    <property type="entry name" value="LIPID II FLIPPASE MURJ"/>
    <property type="match status" value="1"/>
</dbReference>
<dbReference type="PRINTS" id="PR01806">
    <property type="entry name" value="VIRFACTRMVIN"/>
</dbReference>
<feature type="transmembrane region" description="Helical" evidence="8">
    <location>
        <begin position="288"/>
        <end position="307"/>
    </location>
</feature>
<feature type="transmembrane region" description="Helical" evidence="8">
    <location>
        <begin position="370"/>
        <end position="390"/>
    </location>
</feature>
<feature type="transmembrane region" description="Helical" evidence="8">
    <location>
        <begin position="133"/>
        <end position="155"/>
    </location>
</feature>
<feature type="transmembrane region" description="Helical" evidence="8">
    <location>
        <begin position="57"/>
        <end position="79"/>
    </location>
</feature>
<keyword evidence="5" id="KW-0573">Peptidoglycan synthesis</keyword>
<dbReference type="OrthoDB" id="4350032at2"/>
<keyword evidence="6 8" id="KW-1133">Transmembrane helix</keyword>
<dbReference type="STRING" id="1193181.BN10_500003"/>
<feature type="transmembrane region" description="Helical" evidence="8">
    <location>
        <begin position="466"/>
        <end position="488"/>
    </location>
</feature>
<dbReference type="GO" id="GO:0005886">
    <property type="term" value="C:plasma membrane"/>
    <property type="evidence" value="ECO:0007669"/>
    <property type="project" value="UniProtKB-SubCell"/>
</dbReference>
<sequence>MNERRVAGTIAGAAGLIAVVTLLARGMGLARIVVFADAVRAGGVGEIYQAVNALPNVLFEVAAGGVLAAVAVPLIAQHLGAGATERADRLANTLLTWVLVLLIPAAVLLLVLADPLTAFLIEARDAQSHRVGALLLRIFAIQVPLYGVGIVLTGVLQAHRRFLAAALAPLLSSIVVLASYLWYGSLTGGATSPSKVSDSALQVLGWGTTAGVVALSLPLIGPALRAGWRYRPSLSLDPADRRRIGALAGAGLVALFAQQLCVLAVLWLCGHAADSGLLPVQQYVQAVYLLPYAVLAVPVATSVFPALAHAAGAGEERPHLVARALRGVILLTGLAAGVLMATAPAIGGFFTALDARRGSAGASPEALGSLPVGLVTYAPGLVGFGVAALLTRALYVRGTPLLAGVAVGLGWVVAAGLPFLLGATGSSATSTLRLLGMASSLGMTVSALLLALLVRQRWGGDALAGVGRSLGTVVVAMAAAVAVGSLVQGSDHTPAGIGPSLAQGLTVGLAASVAGLVVLAIGDREQFAAAVTRGRARRRG</sequence>
<feature type="transmembrane region" description="Helical" evidence="8">
    <location>
        <begin position="162"/>
        <end position="183"/>
    </location>
</feature>
<dbReference type="EMBL" id="CAIZ01000120">
    <property type="protein sequence ID" value="CCH70067.1"/>
    <property type="molecule type" value="Genomic_DNA"/>
</dbReference>
<keyword evidence="2" id="KW-1003">Cell membrane</keyword>
<evidence type="ECO:0000256" key="5">
    <source>
        <dbReference type="ARBA" id="ARBA00022984"/>
    </source>
</evidence>
<feature type="transmembrane region" description="Helical" evidence="8">
    <location>
        <begin position="203"/>
        <end position="224"/>
    </location>
</feature>
<accession>N0DZS6</accession>
<evidence type="ECO:0000256" key="4">
    <source>
        <dbReference type="ARBA" id="ARBA00022960"/>
    </source>
</evidence>
<evidence type="ECO:0000256" key="8">
    <source>
        <dbReference type="SAM" id="Phobius"/>
    </source>
</evidence>
<keyword evidence="3 8" id="KW-0812">Transmembrane</keyword>
<comment type="subcellular location">
    <subcellularLocation>
        <location evidence="1">Cell membrane</location>
        <topology evidence="1">Multi-pass membrane protein</topology>
    </subcellularLocation>
</comment>
<dbReference type="GO" id="GO:0015648">
    <property type="term" value="F:lipid-linked peptidoglycan transporter activity"/>
    <property type="evidence" value="ECO:0007669"/>
    <property type="project" value="TreeGrafter"/>
</dbReference>
<name>N0DZS6_9MICO</name>
<reference evidence="9 10" key="1">
    <citation type="journal article" date="2013" name="ISME J.">
        <title>A metabolic model for members of the genus Tetrasphaera involved in enhanced biological phosphorus removal.</title>
        <authorList>
            <person name="Kristiansen R."/>
            <person name="Nguyen H.T.T."/>
            <person name="Saunders A.M."/>
            <person name="Nielsen J.L."/>
            <person name="Wimmer R."/>
            <person name="Le V.Q."/>
            <person name="McIlroy S.J."/>
            <person name="Petrovski S."/>
            <person name="Seviour R.J."/>
            <person name="Calteau A."/>
            <person name="Nielsen K.L."/>
            <person name="Nielsen P.H."/>
        </authorList>
    </citation>
    <scope>NUCLEOTIDE SEQUENCE [LARGE SCALE GENOMIC DNA]</scope>
    <source>
        <strain evidence="9 10">Lp2</strain>
    </source>
</reference>
<evidence type="ECO:0000256" key="2">
    <source>
        <dbReference type="ARBA" id="ARBA00022475"/>
    </source>
</evidence>
<dbReference type="RefSeq" id="WP_010849923.1">
    <property type="nucleotide sequence ID" value="NZ_HF570956.1"/>
</dbReference>
<evidence type="ECO:0000256" key="7">
    <source>
        <dbReference type="ARBA" id="ARBA00023136"/>
    </source>
</evidence>